<comment type="caution">
    <text evidence="3">The sequence shown here is derived from an EMBL/GenBank/DDBJ whole genome shotgun (WGS) entry which is preliminary data.</text>
</comment>
<dbReference type="Pfam" id="PF14392">
    <property type="entry name" value="zf-CCHC_4"/>
    <property type="match status" value="1"/>
</dbReference>
<evidence type="ECO:0000256" key="1">
    <source>
        <dbReference type="PROSITE-ProRule" id="PRU00047"/>
    </source>
</evidence>
<dbReference type="AlphaFoldDB" id="A0AAW2WXE6"/>
<keyword evidence="1" id="KW-0479">Metal-binding</keyword>
<dbReference type="EMBL" id="JACGWN010000006">
    <property type="protein sequence ID" value="KAL0446259.1"/>
    <property type="molecule type" value="Genomic_DNA"/>
</dbReference>
<dbReference type="InterPro" id="IPR040256">
    <property type="entry name" value="At4g02000-like"/>
</dbReference>
<evidence type="ECO:0000259" key="2">
    <source>
        <dbReference type="PROSITE" id="PS50158"/>
    </source>
</evidence>
<gene>
    <name evidence="3" type="ORF">Slati_1753800</name>
</gene>
<protein>
    <recommendedName>
        <fullName evidence="2">CCHC-type domain-containing protein</fullName>
    </recommendedName>
</protein>
<reference evidence="3" key="2">
    <citation type="journal article" date="2024" name="Plant">
        <title>Genomic evolution and insights into agronomic trait innovations of Sesamum species.</title>
        <authorList>
            <person name="Miao H."/>
            <person name="Wang L."/>
            <person name="Qu L."/>
            <person name="Liu H."/>
            <person name="Sun Y."/>
            <person name="Le M."/>
            <person name="Wang Q."/>
            <person name="Wei S."/>
            <person name="Zheng Y."/>
            <person name="Lin W."/>
            <person name="Duan Y."/>
            <person name="Cao H."/>
            <person name="Xiong S."/>
            <person name="Wang X."/>
            <person name="Wei L."/>
            <person name="Li C."/>
            <person name="Ma Q."/>
            <person name="Ju M."/>
            <person name="Zhao R."/>
            <person name="Li G."/>
            <person name="Mu C."/>
            <person name="Tian Q."/>
            <person name="Mei H."/>
            <person name="Zhang T."/>
            <person name="Gao T."/>
            <person name="Zhang H."/>
        </authorList>
    </citation>
    <scope>NUCLEOTIDE SEQUENCE</scope>
    <source>
        <strain evidence="3">KEN1</strain>
    </source>
</reference>
<dbReference type="PANTHER" id="PTHR31286">
    <property type="entry name" value="GLYCINE-RICH CELL WALL STRUCTURAL PROTEIN 1.8-LIKE"/>
    <property type="match status" value="1"/>
</dbReference>
<accession>A0AAW2WXE6</accession>
<dbReference type="InterPro" id="IPR025836">
    <property type="entry name" value="Zn_knuckle_CX2CX4HX4C"/>
</dbReference>
<dbReference type="GO" id="GO:0008270">
    <property type="term" value="F:zinc ion binding"/>
    <property type="evidence" value="ECO:0007669"/>
    <property type="project" value="UniProtKB-KW"/>
</dbReference>
<dbReference type="InterPro" id="IPR001878">
    <property type="entry name" value="Znf_CCHC"/>
</dbReference>
<dbReference type="PANTHER" id="PTHR31286:SF167">
    <property type="entry name" value="OS09G0268800 PROTEIN"/>
    <property type="match status" value="1"/>
</dbReference>
<dbReference type="PROSITE" id="PS50158">
    <property type="entry name" value="ZF_CCHC"/>
    <property type="match status" value="1"/>
</dbReference>
<sequence>MDFELIESNCFLLKFSHRLDRDRVLARRPWAYDKNLLVLASVEAEDNPSTIDMDWCEFHIHIHGLPLGKITRDVCAFIDNKLGRFKDMDSDDNGAVWGSSVRIRVALDVTKPLKRALKLRTIFGDEHLISFTYDRLPNFCYLCGCLGHLSRQCDLQFQEGYCDPSENTPFWPWLRAQQLSVNRVHSIGSGSSGLPHPC</sequence>
<evidence type="ECO:0000313" key="3">
    <source>
        <dbReference type="EMBL" id="KAL0446259.1"/>
    </source>
</evidence>
<reference evidence="3" key="1">
    <citation type="submission" date="2020-06" db="EMBL/GenBank/DDBJ databases">
        <authorList>
            <person name="Li T."/>
            <person name="Hu X."/>
            <person name="Zhang T."/>
            <person name="Song X."/>
            <person name="Zhang H."/>
            <person name="Dai N."/>
            <person name="Sheng W."/>
            <person name="Hou X."/>
            <person name="Wei L."/>
        </authorList>
    </citation>
    <scope>NUCLEOTIDE SEQUENCE</scope>
    <source>
        <strain evidence="3">KEN1</strain>
        <tissue evidence="3">Leaf</tissue>
    </source>
</reference>
<name>A0AAW2WXE6_9LAMI</name>
<feature type="domain" description="CCHC-type" evidence="2">
    <location>
        <begin position="140"/>
        <end position="153"/>
    </location>
</feature>
<keyword evidence="1" id="KW-0862">Zinc</keyword>
<keyword evidence="1" id="KW-0863">Zinc-finger</keyword>
<organism evidence="3">
    <name type="scientific">Sesamum latifolium</name>
    <dbReference type="NCBI Taxonomy" id="2727402"/>
    <lineage>
        <taxon>Eukaryota</taxon>
        <taxon>Viridiplantae</taxon>
        <taxon>Streptophyta</taxon>
        <taxon>Embryophyta</taxon>
        <taxon>Tracheophyta</taxon>
        <taxon>Spermatophyta</taxon>
        <taxon>Magnoliopsida</taxon>
        <taxon>eudicotyledons</taxon>
        <taxon>Gunneridae</taxon>
        <taxon>Pentapetalae</taxon>
        <taxon>asterids</taxon>
        <taxon>lamiids</taxon>
        <taxon>Lamiales</taxon>
        <taxon>Pedaliaceae</taxon>
        <taxon>Sesamum</taxon>
    </lineage>
</organism>
<dbReference type="GO" id="GO:0003676">
    <property type="term" value="F:nucleic acid binding"/>
    <property type="evidence" value="ECO:0007669"/>
    <property type="project" value="InterPro"/>
</dbReference>
<proteinExistence type="predicted"/>